<feature type="transmembrane region" description="Helical" evidence="1">
    <location>
        <begin position="12"/>
        <end position="36"/>
    </location>
</feature>
<dbReference type="InterPro" id="IPR025597">
    <property type="entry name" value="DUF4345"/>
</dbReference>
<name>A0A8H4NZ33_9HYPO</name>
<proteinExistence type="predicted"/>
<feature type="transmembrane region" description="Helical" evidence="1">
    <location>
        <begin position="56"/>
        <end position="73"/>
    </location>
</feature>
<evidence type="ECO:0000313" key="2">
    <source>
        <dbReference type="EMBL" id="KAF4450933.1"/>
    </source>
</evidence>
<protein>
    <recommendedName>
        <fullName evidence="4">DUF4345 domain-containing protein</fullName>
    </recommendedName>
</protein>
<evidence type="ECO:0008006" key="4">
    <source>
        <dbReference type="Google" id="ProtNLM"/>
    </source>
</evidence>
<feature type="transmembrane region" description="Helical" evidence="1">
    <location>
        <begin position="85"/>
        <end position="106"/>
    </location>
</feature>
<reference evidence="2" key="1">
    <citation type="submission" date="2020-01" db="EMBL/GenBank/DDBJ databases">
        <title>Identification and distribution of gene clusters putatively required for synthesis of sphingolipid metabolism inhibitors in phylogenetically diverse species of the filamentous fungus Fusarium.</title>
        <authorList>
            <person name="Kim H.-S."/>
            <person name="Busman M."/>
            <person name="Brown D.W."/>
            <person name="Divon H."/>
            <person name="Uhlig S."/>
            <person name="Proctor R.H."/>
        </authorList>
    </citation>
    <scope>NUCLEOTIDE SEQUENCE</scope>
    <source>
        <strain evidence="2">NRRL 53441</strain>
    </source>
</reference>
<dbReference type="Pfam" id="PF14248">
    <property type="entry name" value="DUF4345"/>
    <property type="match status" value="1"/>
</dbReference>
<keyword evidence="3" id="KW-1185">Reference proteome</keyword>
<dbReference type="EMBL" id="JAADJG010000235">
    <property type="protein sequence ID" value="KAF4450933.1"/>
    <property type="molecule type" value="Genomic_DNA"/>
</dbReference>
<organism evidence="2 3">
    <name type="scientific">Fusarium austroafricanum</name>
    <dbReference type="NCBI Taxonomy" id="2364996"/>
    <lineage>
        <taxon>Eukaryota</taxon>
        <taxon>Fungi</taxon>
        <taxon>Dikarya</taxon>
        <taxon>Ascomycota</taxon>
        <taxon>Pezizomycotina</taxon>
        <taxon>Sordariomycetes</taxon>
        <taxon>Hypocreomycetidae</taxon>
        <taxon>Hypocreales</taxon>
        <taxon>Nectriaceae</taxon>
        <taxon>Fusarium</taxon>
        <taxon>Fusarium concolor species complex</taxon>
    </lineage>
</organism>
<evidence type="ECO:0000313" key="3">
    <source>
        <dbReference type="Proteomes" id="UP000605986"/>
    </source>
</evidence>
<gene>
    <name evidence="2" type="ORF">F53441_5994</name>
</gene>
<dbReference type="Proteomes" id="UP000605986">
    <property type="component" value="Unassembled WGS sequence"/>
</dbReference>
<dbReference type="AlphaFoldDB" id="A0A8H4NZ33"/>
<keyword evidence="1" id="KW-0472">Membrane</keyword>
<evidence type="ECO:0000256" key="1">
    <source>
        <dbReference type="SAM" id="Phobius"/>
    </source>
</evidence>
<keyword evidence="1" id="KW-0812">Transmembrane</keyword>
<comment type="caution">
    <text evidence="2">The sequence shown here is derived from an EMBL/GenBank/DDBJ whole genome shotgun (WGS) entry which is preliminary data.</text>
</comment>
<accession>A0A8H4NZ33</accession>
<dbReference type="OrthoDB" id="5141409at2759"/>
<feature type="transmembrane region" description="Helical" evidence="1">
    <location>
        <begin position="112"/>
        <end position="131"/>
    </location>
</feature>
<sequence>MSEHGSSRFLSTGLKAFAIFSMFTGTVDIITGHKVLLPTSERAQLSESTLGLLDNQLRFLAASWGGYGGMLWWASNNLQTRQAPLGFLGAIMFVAGIGRLLGGLTVGWGASWTKVAATIELVFPPLIYLFVF</sequence>
<keyword evidence="1" id="KW-1133">Transmembrane helix</keyword>